<feature type="compositionally biased region" description="Pro residues" evidence="1">
    <location>
        <begin position="333"/>
        <end position="351"/>
    </location>
</feature>
<protein>
    <submittedName>
        <fullName evidence="2">Uncharacterized protein</fullName>
    </submittedName>
</protein>
<organism evidence="2 3">
    <name type="scientific">Hermanssonia centrifuga</name>
    <dbReference type="NCBI Taxonomy" id="98765"/>
    <lineage>
        <taxon>Eukaryota</taxon>
        <taxon>Fungi</taxon>
        <taxon>Dikarya</taxon>
        <taxon>Basidiomycota</taxon>
        <taxon>Agaricomycotina</taxon>
        <taxon>Agaricomycetes</taxon>
        <taxon>Polyporales</taxon>
        <taxon>Meruliaceae</taxon>
        <taxon>Hermanssonia</taxon>
    </lineage>
</organism>
<dbReference type="InterPro" id="IPR013083">
    <property type="entry name" value="Znf_RING/FYVE/PHD"/>
</dbReference>
<feature type="compositionally biased region" description="Low complexity" evidence="1">
    <location>
        <begin position="117"/>
        <end position="129"/>
    </location>
</feature>
<dbReference type="SUPFAM" id="SSF57850">
    <property type="entry name" value="RING/U-box"/>
    <property type="match status" value="1"/>
</dbReference>
<feature type="compositionally biased region" description="Polar residues" evidence="1">
    <location>
        <begin position="194"/>
        <end position="204"/>
    </location>
</feature>
<dbReference type="STRING" id="98765.A0A2R6NYA0"/>
<accession>A0A2R6NYA0</accession>
<proteinExistence type="predicted"/>
<dbReference type="OrthoDB" id="264917at2759"/>
<evidence type="ECO:0000313" key="3">
    <source>
        <dbReference type="Proteomes" id="UP000186601"/>
    </source>
</evidence>
<dbReference type="Proteomes" id="UP000186601">
    <property type="component" value="Unassembled WGS sequence"/>
</dbReference>
<gene>
    <name evidence="2" type="ORF">PHLCEN_2v6858</name>
</gene>
<feature type="compositionally biased region" description="Polar residues" evidence="1">
    <location>
        <begin position="172"/>
        <end position="184"/>
    </location>
</feature>
<feature type="compositionally biased region" description="Low complexity" evidence="1">
    <location>
        <begin position="137"/>
        <end position="153"/>
    </location>
</feature>
<feature type="region of interest" description="Disordered" evidence="1">
    <location>
        <begin position="330"/>
        <end position="352"/>
    </location>
</feature>
<dbReference type="EMBL" id="MLYV02000680">
    <property type="protein sequence ID" value="PSR79870.1"/>
    <property type="molecule type" value="Genomic_DNA"/>
</dbReference>
<feature type="compositionally biased region" description="Basic residues" evidence="1">
    <location>
        <begin position="441"/>
        <end position="451"/>
    </location>
</feature>
<feature type="compositionally biased region" description="Polar residues" evidence="1">
    <location>
        <begin position="93"/>
        <end position="107"/>
    </location>
</feature>
<evidence type="ECO:0000256" key="1">
    <source>
        <dbReference type="SAM" id="MobiDB-lite"/>
    </source>
</evidence>
<feature type="region of interest" description="Disordered" evidence="1">
    <location>
        <begin position="1"/>
        <end position="59"/>
    </location>
</feature>
<reference evidence="2 3" key="1">
    <citation type="submission" date="2018-02" db="EMBL/GenBank/DDBJ databases">
        <title>Genome sequence of the basidiomycete white-rot fungus Phlebia centrifuga.</title>
        <authorList>
            <person name="Granchi Z."/>
            <person name="Peng M."/>
            <person name="de Vries R.P."/>
            <person name="Hilden K."/>
            <person name="Makela M.R."/>
            <person name="Grigoriev I."/>
            <person name="Riley R."/>
        </authorList>
    </citation>
    <scope>NUCLEOTIDE SEQUENCE [LARGE SCALE GENOMIC DNA]</scope>
    <source>
        <strain evidence="2 3">FBCC195</strain>
    </source>
</reference>
<feature type="region of interest" description="Disordered" evidence="1">
    <location>
        <begin position="265"/>
        <end position="309"/>
    </location>
</feature>
<feature type="compositionally biased region" description="Acidic residues" evidence="1">
    <location>
        <begin position="384"/>
        <end position="410"/>
    </location>
</feature>
<evidence type="ECO:0000313" key="2">
    <source>
        <dbReference type="EMBL" id="PSR79870.1"/>
    </source>
</evidence>
<feature type="region of interest" description="Disordered" evidence="1">
    <location>
        <begin position="93"/>
        <end position="217"/>
    </location>
</feature>
<keyword evidence="3" id="KW-1185">Reference proteome</keyword>
<dbReference type="Gene3D" id="3.30.40.10">
    <property type="entry name" value="Zinc/RING finger domain, C3HC4 (zinc finger)"/>
    <property type="match status" value="1"/>
</dbReference>
<feature type="compositionally biased region" description="Low complexity" evidence="1">
    <location>
        <begin position="276"/>
        <end position="300"/>
    </location>
</feature>
<dbReference type="AlphaFoldDB" id="A0A2R6NYA0"/>
<name>A0A2R6NYA0_9APHY</name>
<feature type="region of interest" description="Disordered" evidence="1">
    <location>
        <begin position="375"/>
        <end position="469"/>
    </location>
</feature>
<sequence length="544" mass="57446">MRDKGKGKQSYLDSTKQGTDENGILSGLSSYPHDASLHSPETHRTELTSSSIDFGSEKLPDYPQLGSHLEAVMQGALETGGAACAQDTLPDSYTTVGEGTEDSNTAGCSEGSRCHAESSSSRSLPSAAPTVTRRADAGSSFASGSPSTSLTSAIDVLPPSPPPSVSAMSSSNIAPINTPNSPQHPSLPLVPGSSAISSHSTPIHNSPLLLHTGSGPGDIDDRNITTMMPGQILPFLNCPRCSQSALLEAPITLHCGHTVCSKHIGRPQNTSPPSPSLLSSILSSITPSSSDAASSSGSPIPLCPLPTCTRRSPDDASPVYLHPAAHVGITSAPLPPSEHPPAPSSSRPAPPRVDVTVNKIIVLVQRAIQASTLVEEDRVPTLGGDEDERTDSEDDFEDEEGHDHDDEEDALSSRPPTHSLDDDSPSGSRRLLPHPRSPSSRSRRPRKRPRLSHTSPSTRAPPRRLDRAGDAGTSFEKELLTELTCEICFALMWQPVTTPCQHVSDPKYVHIFQGSPPLFFPTFSAFSFLLLPVDFPGKSSVSPG</sequence>
<comment type="caution">
    <text evidence="2">The sequence shown here is derived from an EMBL/GenBank/DDBJ whole genome shotgun (WGS) entry which is preliminary data.</text>
</comment>